<dbReference type="GO" id="GO:0030692">
    <property type="term" value="C:Noc4p-Nop14p complex"/>
    <property type="evidence" value="ECO:0007669"/>
    <property type="project" value="TreeGrafter"/>
</dbReference>
<reference evidence="9" key="1">
    <citation type="submission" date="2017-02" db="UniProtKB">
        <authorList>
            <consortium name="WormBaseParasite"/>
        </authorList>
    </citation>
    <scope>IDENTIFICATION</scope>
</reference>
<keyword evidence="3" id="KW-0690">Ribosome biogenesis</keyword>
<evidence type="ECO:0000256" key="7">
    <source>
        <dbReference type="SAM" id="MobiDB-lite"/>
    </source>
</evidence>
<feature type="compositionally biased region" description="Basic residues" evidence="7">
    <location>
        <begin position="1"/>
        <end position="10"/>
    </location>
</feature>
<dbReference type="WBParaSite" id="PTRK_0001385000.1">
    <property type="protein sequence ID" value="PTRK_0001385000.1"/>
    <property type="gene ID" value="PTRK_0001385000"/>
</dbReference>
<feature type="compositionally biased region" description="Acidic residues" evidence="7">
    <location>
        <begin position="378"/>
        <end position="407"/>
    </location>
</feature>
<protein>
    <submittedName>
        <fullName evidence="9">Nucleolar protein 14</fullName>
    </submittedName>
</protein>
<sequence>MGKNTKKTKPKQANPGGYRNYKPKNTSSTTSGIAKEKKINPFELKFNRNKHNVLGNKRSTVGAPGQSKKRAFEIRKQNLGEELNRLGKSNIIYDRRLGERDATLTEEQKAELRFKMQKEKFFKTKASKYNLETGVEEELTHKGSKLTNIQKFEKLEGDDDDGNLDPTLLADANFGGGEFESANFVPLGEKMKTRREILQEVITKSKQIKYEKQKEKEAWADKTKELDNMLNDLKKSGQLTGIIMRSDDNNVVREQSQNDKEYDDIYKKLSMDGGKMAAAEKGIKINEDRKRKIKFVVDDEGDSKKVKDEEFELRYDDDGNIVNLPKHEKYSISKIRCGSESESEDSDDCDESDDDIQDILGSDNEEQEVVDLINCQNEDVETDEDISDEEELCDEEEDDEEDEESDDTNGVPQSYEELMTELDNFDNNKTILEYIEELCEMYHPSKKQGNKEKLSRLFVFLLRYFDRTFKEVGNESMVSTLSLHIRSLYKLMKFDPDFASHCVRSLLKQKFKHRHEKNISGPITFDIIALFKLISSLFKTDTYLHLIATPATLVFMDILTNCHIKNSIDAAKSSFFISMFISSFDKNDFYSPEIIAHLKGLLMLSVNNDNNESFPTIQFPLIQPYRTSLYIGKNLKNSTIKPLSISKLFNNKYNEDDSEVILSVLMAILKNVQYFAVAYTDYSSSYCAIFQPLLDLLKRMPSNNYPQTLEKMLNDSIRLLNNEIKKNSSVIRLGKPQTEVKMLKMLEPAFEENFNPERKKIGKDIGSQNKQLKQKLRKETKGAIKELRKDAQFIAQRKRSEIQAINQERIEKTASIVKQLQGQEGEYKERSRGK</sequence>
<feature type="region of interest" description="Disordered" evidence="7">
    <location>
        <begin position="1"/>
        <end position="39"/>
    </location>
</feature>
<dbReference type="PANTHER" id="PTHR23183:SF0">
    <property type="entry name" value="NUCLEOLAR PROTEIN 14"/>
    <property type="match status" value="1"/>
</dbReference>
<feature type="compositionally biased region" description="Polar residues" evidence="7">
    <location>
        <begin position="23"/>
        <end position="32"/>
    </location>
</feature>
<evidence type="ECO:0000256" key="5">
    <source>
        <dbReference type="ARBA" id="ARBA00023242"/>
    </source>
</evidence>
<dbReference type="InterPro" id="IPR007276">
    <property type="entry name" value="Nop14"/>
</dbReference>
<proteinExistence type="inferred from homology"/>
<dbReference type="AlphaFoldDB" id="A0A0N4ZYI0"/>
<evidence type="ECO:0000256" key="6">
    <source>
        <dbReference type="ARBA" id="ARBA00024695"/>
    </source>
</evidence>
<evidence type="ECO:0000256" key="4">
    <source>
        <dbReference type="ARBA" id="ARBA00022552"/>
    </source>
</evidence>
<keyword evidence="4" id="KW-0698">rRNA processing</keyword>
<accession>A0A0N4ZYI0</accession>
<evidence type="ECO:0000256" key="1">
    <source>
        <dbReference type="ARBA" id="ARBA00004604"/>
    </source>
</evidence>
<evidence type="ECO:0000256" key="3">
    <source>
        <dbReference type="ARBA" id="ARBA00022517"/>
    </source>
</evidence>
<dbReference type="Pfam" id="PF04147">
    <property type="entry name" value="Nop14"/>
    <property type="match status" value="1"/>
</dbReference>
<evidence type="ECO:0000313" key="9">
    <source>
        <dbReference type="WBParaSite" id="PTRK_0001385000.1"/>
    </source>
</evidence>
<comment type="subcellular location">
    <subcellularLocation>
        <location evidence="1">Nucleus</location>
        <location evidence="1">Nucleolus</location>
    </subcellularLocation>
</comment>
<evidence type="ECO:0000256" key="2">
    <source>
        <dbReference type="ARBA" id="ARBA00007466"/>
    </source>
</evidence>
<dbReference type="PANTHER" id="PTHR23183">
    <property type="entry name" value="NOP14"/>
    <property type="match status" value="1"/>
</dbReference>
<feature type="region of interest" description="Disordered" evidence="7">
    <location>
        <begin position="50"/>
        <end position="69"/>
    </location>
</feature>
<dbReference type="STRING" id="131310.A0A0N4ZYI0"/>
<name>A0A0N4ZYI0_PARTI</name>
<comment type="function">
    <text evidence="6">Involved in nucleolar processing of pre-18S ribosomal RNA. Has a role in the nuclear export of 40S pre-ribosomal subunit to the cytoplasm.</text>
</comment>
<dbReference type="GO" id="GO:0030490">
    <property type="term" value="P:maturation of SSU-rRNA"/>
    <property type="evidence" value="ECO:0007669"/>
    <property type="project" value="TreeGrafter"/>
</dbReference>
<dbReference type="GO" id="GO:0032040">
    <property type="term" value="C:small-subunit processome"/>
    <property type="evidence" value="ECO:0007669"/>
    <property type="project" value="InterPro"/>
</dbReference>
<organism evidence="8 9">
    <name type="scientific">Parastrongyloides trichosuri</name>
    <name type="common">Possum-specific nematode worm</name>
    <dbReference type="NCBI Taxonomy" id="131310"/>
    <lineage>
        <taxon>Eukaryota</taxon>
        <taxon>Metazoa</taxon>
        <taxon>Ecdysozoa</taxon>
        <taxon>Nematoda</taxon>
        <taxon>Chromadorea</taxon>
        <taxon>Rhabditida</taxon>
        <taxon>Tylenchina</taxon>
        <taxon>Panagrolaimomorpha</taxon>
        <taxon>Strongyloidoidea</taxon>
        <taxon>Strongyloididae</taxon>
        <taxon>Parastrongyloides</taxon>
    </lineage>
</organism>
<comment type="similarity">
    <text evidence="2">Belongs to the NOP14 family.</text>
</comment>
<keyword evidence="8" id="KW-1185">Reference proteome</keyword>
<feature type="region of interest" description="Disordered" evidence="7">
    <location>
        <begin position="335"/>
        <end position="411"/>
    </location>
</feature>
<feature type="compositionally biased region" description="Acidic residues" evidence="7">
    <location>
        <begin position="341"/>
        <end position="369"/>
    </location>
</feature>
<evidence type="ECO:0000313" key="8">
    <source>
        <dbReference type="Proteomes" id="UP000038045"/>
    </source>
</evidence>
<keyword evidence="5" id="KW-0539">Nucleus</keyword>
<dbReference type="Proteomes" id="UP000038045">
    <property type="component" value="Unplaced"/>
</dbReference>